<evidence type="ECO:0000256" key="4">
    <source>
        <dbReference type="ARBA" id="ARBA00015163"/>
    </source>
</evidence>
<dbReference type="EMBL" id="JAUEDM010000003">
    <property type="protein sequence ID" value="KAK3322070.1"/>
    <property type="molecule type" value="Genomic_DNA"/>
</dbReference>
<dbReference type="GO" id="GO:0005634">
    <property type="term" value="C:nucleus"/>
    <property type="evidence" value="ECO:0007669"/>
    <property type="project" value="TreeGrafter"/>
</dbReference>
<organism evidence="7 8">
    <name type="scientific">Apodospora peruviana</name>
    <dbReference type="NCBI Taxonomy" id="516989"/>
    <lineage>
        <taxon>Eukaryota</taxon>
        <taxon>Fungi</taxon>
        <taxon>Dikarya</taxon>
        <taxon>Ascomycota</taxon>
        <taxon>Pezizomycotina</taxon>
        <taxon>Sordariomycetes</taxon>
        <taxon>Sordariomycetidae</taxon>
        <taxon>Sordariales</taxon>
        <taxon>Lasiosphaeriaceae</taxon>
        <taxon>Apodospora</taxon>
    </lineage>
</organism>
<dbReference type="PANTHER" id="PTHR23354:SF130">
    <property type="entry name" value="RESTRICTION OF TELOMERE CAPPING PROTEIN 5"/>
    <property type="match status" value="1"/>
</dbReference>
<proteinExistence type="inferred from homology"/>
<evidence type="ECO:0000313" key="7">
    <source>
        <dbReference type="EMBL" id="KAK3322070.1"/>
    </source>
</evidence>
<dbReference type="SMART" id="SM00584">
    <property type="entry name" value="TLDc"/>
    <property type="match status" value="1"/>
</dbReference>
<evidence type="ECO:0000256" key="5">
    <source>
        <dbReference type="ARBA" id="ARBA00022490"/>
    </source>
</evidence>
<dbReference type="PANTHER" id="PTHR23354">
    <property type="entry name" value="NUCLEOLAR PROTEIN 7/ESTROGEN RECEPTOR COACTIVATOR-RELATED"/>
    <property type="match status" value="1"/>
</dbReference>
<reference evidence="7" key="1">
    <citation type="journal article" date="2023" name="Mol. Phylogenet. Evol.">
        <title>Genome-scale phylogeny and comparative genomics of the fungal order Sordariales.</title>
        <authorList>
            <person name="Hensen N."/>
            <person name="Bonometti L."/>
            <person name="Westerberg I."/>
            <person name="Brannstrom I.O."/>
            <person name="Guillou S."/>
            <person name="Cros-Aarteil S."/>
            <person name="Calhoun S."/>
            <person name="Haridas S."/>
            <person name="Kuo A."/>
            <person name="Mondo S."/>
            <person name="Pangilinan J."/>
            <person name="Riley R."/>
            <person name="LaButti K."/>
            <person name="Andreopoulos B."/>
            <person name="Lipzen A."/>
            <person name="Chen C."/>
            <person name="Yan M."/>
            <person name="Daum C."/>
            <person name="Ng V."/>
            <person name="Clum A."/>
            <person name="Steindorff A."/>
            <person name="Ohm R.A."/>
            <person name="Martin F."/>
            <person name="Silar P."/>
            <person name="Natvig D.O."/>
            <person name="Lalanne C."/>
            <person name="Gautier V."/>
            <person name="Ament-Velasquez S.L."/>
            <person name="Kruys A."/>
            <person name="Hutchinson M.I."/>
            <person name="Powell A.J."/>
            <person name="Barry K."/>
            <person name="Miller A.N."/>
            <person name="Grigoriev I.V."/>
            <person name="Debuchy R."/>
            <person name="Gladieux P."/>
            <person name="Hiltunen Thoren M."/>
            <person name="Johannesson H."/>
        </authorList>
    </citation>
    <scope>NUCLEOTIDE SEQUENCE</scope>
    <source>
        <strain evidence="7">CBS 118394</strain>
    </source>
</reference>
<evidence type="ECO:0000259" key="6">
    <source>
        <dbReference type="PROSITE" id="PS51886"/>
    </source>
</evidence>
<comment type="function">
    <text evidence="1">May be involved in a process influencing telomere capping.</text>
</comment>
<feature type="domain" description="TLDc" evidence="6">
    <location>
        <begin position="338"/>
        <end position="564"/>
    </location>
</feature>
<keyword evidence="5" id="KW-0963">Cytoplasm</keyword>
<keyword evidence="8" id="KW-1185">Reference proteome</keyword>
<dbReference type="GO" id="GO:0005737">
    <property type="term" value="C:cytoplasm"/>
    <property type="evidence" value="ECO:0007669"/>
    <property type="project" value="UniProtKB-SubCell"/>
</dbReference>
<dbReference type="InterPro" id="IPR006571">
    <property type="entry name" value="TLDc_dom"/>
</dbReference>
<evidence type="ECO:0000256" key="2">
    <source>
        <dbReference type="ARBA" id="ARBA00004496"/>
    </source>
</evidence>
<protein>
    <recommendedName>
        <fullName evidence="4">Restriction of telomere capping protein 5</fullName>
    </recommendedName>
</protein>
<dbReference type="GO" id="GO:0006979">
    <property type="term" value="P:response to oxidative stress"/>
    <property type="evidence" value="ECO:0007669"/>
    <property type="project" value="TreeGrafter"/>
</dbReference>
<comment type="caution">
    <text evidence="7">The sequence shown here is derived from an EMBL/GenBank/DDBJ whole genome shotgun (WGS) entry which is preliminary data.</text>
</comment>
<dbReference type="Pfam" id="PF07534">
    <property type="entry name" value="TLD"/>
    <property type="match status" value="1"/>
</dbReference>
<dbReference type="AlphaFoldDB" id="A0AAE0M7S7"/>
<evidence type="ECO:0000256" key="1">
    <source>
        <dbReference type="ARBA" id="ARBA00002738"/>
    </source>
</evidence>
<accession>A0AAE0M7S7</accession>
<sequence length="619" mass="68443">MGQAQSDESRPPPSHEELTKALASKFADKCFTPLELYSLKDVFKSLSDTEQHIRYLKEDTIARFLEIPDIVGVSPILFQMVSYIGAFPFLQDAPAVLGLEQMVMVITIMTERYRRVLANDAADRRKLLFKSLAVHDRKLSAMDSDKGNTESVETDVTMAVHGGTQPLGFHIDAAGDDDEEDVGQEEDDELVLAAFDSLNYIDVFQHGNSPTIHSAMIPADNIRKLIMLLLLIAPLDSQESLASHASRVSGSELESLRTTAESILAAFLNIETAPGIKFPRFNAVIQSSMPFIFNGFTALFEHFLFSKNLDFHKHIGGQESTPSLPPQIIQPLLQDTGSIMNINVLCQLSLFIPGDSLFRKVRLLYSGDDDGFSMGSFETKVFNWRAPTILLVSGIRLTDEPGHKSYGAESTFLSTLPPKRFPHGSKGETERLTFGLYLGHHWKHTHRECFGGEDTLLFQLAPVHDVFRASTINKDYVSYTKHSGATSHAGISVGCPPPQPTQAYRRSSTIALGSTSLVLDSSFEFGCFTHDYTTRGGAFQTSPARKFDFQDRFEITSLEVWGCGGDDEAKQQAERWAWEAREAEARRKINLGTGDIQADRALLEMAGLIGTNRSGGSMG</sequence>
<gene>
    <name evidence="7" type="ORF">B0H66DRAFT_187504</name>
</gene>
<comment type="subcellular location">
    <subcellularLocation>
        <location evidence="2">Cytoplasm</location>
    </subcellularLocation>
</comment>
<name>A0AAE0M7S7_9PEZI</name>
<dbReference type="PROSITE" id="PS51886">
    <property type="entry name" value="TLDC"/>
    <property type="match status" value="1"/>
</dbReference>
<evidence type="ECO:0000256" key="3">
    <source>
        <dbReference type="ARBA" id="ARBA00006731"/>
    </source>
</evidence>
<comment type="similarity">
    <text evidence="3">Belongs to the RTC5 family.</text>
</comment>
<reference evidence="7" key="2">
    <citation type="submission" date="2023-06" db="EMBL/GenBank/DDBJ databases">
        <authorList>
            <consortium name="Lawrence Berkeley National Laboratory"/>
            <person name="Haridas S."/>
            <person name="Hensen N."/>
            <person name="Bonometti L."/>
            <person name="Westerberg I."/>
            <person name="Brannstrom I.O."/>
            <person name="Guillou S."/>
            <person name="Cros-Aarteil S."/>
            <person name="Calhoun S."/>
            <person name="Kuo A."/>
            <person name="Mondo S."/>
            <person name="Pangilinan J."/>
            <person name="Riley R."/>
            <person name="Labutti K."/>
            <person name="Andreopoulos B."/>
            <person name="Lipzen A."/>
            <person name="Chen C."/>
            <person name="Yanf M."/>
            <person name="Daum C."/>
            <person name="Ng V."/>
            <person name="Clum A."/>
            <person name="Steindorff A."/>
            <person name="Ohm R."/>
            <person name="Martin F."/>
            <person name="Silar P."/>
            <person name="Natvig D."/>
            <person name="Lalanne C."/>
            <person name="Gautier V."/>
            <person name="Ament-Velasquez S.L."/>
            <person name="Kruys A."/>
            <person name="Hutchinson M.I."/>
            <person name="Powell A.J."/>
            <person name="Barry K."/>
            <person name="Miller A.N."/>
            <person name="Grigoriev I.V."/>
            <person name="Debuchy R."/>
            <person name="Gladieux P."/>
            <person name="Thoren M.H."/>
            <person name="Johannesson H."/>
        </authorList>
    </citation>
    <scope>NUCLEOTIDE SEQUENCE</scope>
    <source>
        <strain evidence="7">CBS 118394</strain>
    </source>
</reference>
<dbReference type="Proteomes" id="UP001283341">
    <property type="component" value="Unassembled WGS sequence"/>
</dbReference>
<evidence type="ECO:0000313" key="8">
    <source>
        <dbReference type="Proteomes" id="UP001283341"/>
    </source>
</evidence>